<dbReference type="Pfam" id="PF13424">
    <property type="entry name" value="TPR_12"/>
    <property type="match status" value="1"/>
</dbReference>
<name>A0A814Y533_9BILA</name>
<evidence type="ECO:0000313" key="5">
    <source>
        <dbReference type="EMBL" id="CAF1224264.1"/>
    </source>
</evidence>
<dbReference type="AlphaFoldDB" id="A0A814Y533"/>
<dbReference type="SMART" id="SM00028">
    <property type="entry name" value="TPR"/>
    <property type="match status" value="5"/>
</dbReference>
<dbReference type="EMBL" id="CAJOAX010001070">
    <property type="protein sequence ID" value="CAF3682330.1"/>
    <property type="molecule type" value="Genomic_DNA"/>
</dbReference>
<organism evidence="5 7">
    <name type="scientific">Rotaria sordida</name>
    <dbReference type="NCBI Taxonomy" id="392033"/>
    <lineage>
        <taxon>Eukaryota</taxon>
        <taxon>Metazoa</taxon>
        <taxon>Spiralia</taxon>
        <taxon>Gnathifera</taxon>
        <taxon>Rotifera</taxon>
        <taxon>Eurotatoria</taxon>
        <taxon>Bdelloidea</taxon>
        <taxon>Philodinida</taxon>
        <taxon>Philodinidae</taxon>
        <taxon>Rotaria</taxon>
    </lineage>
</organism>
<protein>
    <recommendedName>
        <fullName evidence="8">Kinesin light chain</fullName>
    </recommendedName>
</protein>
<dbReference type="SUPFAM" id="SSF48452">
    <property type="entry name" value="TPR-like"/>
    <property type="match status" value="2"/>
</dbReference>
<reference evidence="5" key="1">
    <citation type="submission" date="2021-02" db="EMBL/GenBank/DDBJ databases">
        <authorList>
            <person name="Nowell W R."/>
        </authorList>
    </citation>
    <scope>NUCLEOTIDE SEQUENCE</scope>
</reference>
<accession>A0A814Y533</accession>
<evidence type="ECO:0000256" key="1">
    <source>
        <dbReference type="ARBA" id="ARBA00022737"/>
    </source>
</evidence>
<comment type="caution">
    <text evidence="5">The sequence shown here is derived from an EMBL/GenBank/DDBJ whole genome shotgun (WGS) entry which is preliminary data.</text>
</comment>
<dbReference type="PANTHER" id="PTHR45641">
    <property type="entry name" value="TETRATRICOPEPTIDE REPEAT PROTEIN (AFU_ORTHOLOGUE AFUA_6G03870)"/>
    <property type="match status" value="1"/>
</dbReference>
<dbReference type="Proteomes" id="UP000663882">
    <property type="component" value="Unassembled WGS sequence"/>
</dbReference>
<dbReference type="Pfam" id="PF13181">
    <property type="entry name" value="TPR_8"/>
    <property type="match status" value="1"/>
</dbReference>
<keyword evidence="2 3" id="KW-0802">TPR repeat</keyword>
<dbReference type="InterPro" id="IPR011990">
    <property type="entry name" value="TPR-like_helical_dom_sf"/>
</dbReference>
<feature type="coiled-coil region" evidence="4">
    <location>
        <begin position="87"/>
        <end position="114"/>
    </location>
</feature>
<keyword evidence="1" id="KW-0677">Repeat</keyword>
<dbReference type="OrthoDB" id="6161812at2759"/>
<proteinExistence type="predicted"/>
<sequence>MALLYTDKGEKELALEYLQQALNIGEQVLKRNKYEPLLATMYNNIGNIYIQLGDDENALKYLHHALDIHLKGTVSTHTNLAATYANLGNVYSRRKELKKALEVLEKALEIDTQKFGNNHESLALAHYNVSAVYKEMNDLPRAVHNLETALRILLRSQAGENHVDISKLQFNLEVMQFTLDNNKKGLRITEKPLQNKLKILPKNHEEFADTYLLLAKIYNNKKDMINASKFMEKAIEVARIAILPKDNWKFESFQLNMDLLQNSQCDDGLGC</sequence>
<evidence type="ECO:0000256" key="3">
    <source>
        <dbReference type="PROSITE-ProRule" id="PRU00339"/>
    </source>
</evidence>
<evidence type="ECO:0000256" key="2">
    <source>
        <dbReference type="ARBA" id="ARBA00022803"/>
    </source>
</evidence>
<dbReference type="PROSITE" id="PS50293">
    <property type="entry name" value="TPR_REGION"/>
    <property type="match status" value="1"/>
</dbReference>
<gene>
    <name evidence="6" type="ORF">OTI717_LOCUS11309</name>
    <name evidence="5" type="ORF">RFH988_LOCUS25815</name>
</gene>
<keyword evidence="4" id="KW-0175">Coiled coil</keyword>
<dbReference type="PANTHER" id="PTHR45641:SF19">
    <property type="entry name" value="NEPHROCYSTIN-3"/>
    <property type="match status" value="1"/>
</dbReference>
<dbReference type="Pfam" id="PF13374">
    <property type="entry name" value="TPR_10"/>
    <property type="match status" value="1"/>
</dbReference>
<dbReference type="InterPro" id="IPR019734">
    <property type="entry name" value="TPR_rpt"/>
</dbReference>
<evidence type="ECO:0008006" key="8">
    <source>
        <dbReference type="Google" id="ProtNLM"/>
    </source>
</evidence>
<dbReference type="Proteomes" id="UP000663823">
    <property type="component" value="Unassembled WGS sequence"/>
</dbReference>
<feature type="repeat" description="TPR" evidence="3">
    <location>
        <begin position="81"/>
        <end position="114"/>
    </location>
</feature>
<evidence type="ECO:0000256" key="4">
    <source>
        <dbReference type="SAM" id="Coils"/>
    </source>
</evidence>
<dbReference type="PROSITE" id="PS50005">
    <property type="entry name" value="TPR"/>
    <property type="match status" value="2"/>
</dbReference>
<dbReference type="EMBL" id="CAJNOO010001994">
    <property type="protein sequence ID" value="CAF1224264.1"/>
    <property type="molecule type" value="Genomic_DNA"/>
</dbReference>
<dbReference type="Gene3D" id="1.25.40.10">
    <property type="entry name" value="Tetratricopeptide repeat domain"/>
    <property type="match status" value="2"/>
</dbReference>
<evidence type="ECO:0000313" key="7">
    <source>
        <dbReference type="Proteomes" id="UP000663882"/>
    </source>
</evidence>
<feature type="repeat" description="TPR" evidence="3">
    <location>
        <begin position="39"/>
        <end position="72"/>
    </location>
</feature>
<evidence type="ECO:0000313" key="6">
    <source>
        <dbReference type="EMBL" id="CAF3682330.1"/>
    </source>
</evidence>